<evidence type="ECO:0000313" key="1">
    <source>
        <dbReference type="EMBL" id="EAN2043935.1"/>
    </source>
</evidence>
<dbReference type="AlphaFoldDB" id="A0A5T3EMG8"/>
<organism evidence="1">
    <name type="scientific">Salmonella enterica</name>
    <name type="common">Salmonella choleraesuis</name>
    <dbReference type="NCBI Taxonomy" id="28901"/>
    <lineage>
        <taxon>Bacteria</taxon>
        <taxon>Pseudomonadati</taxon>
        <taxon>Pseudomonadota</taxon>
        <taxon>Gammaproteobacteria</taxon>
        <taxon>Enterobacterales</taxon>
        <taxon>Enterobacteriaceae</taxon>
        <taxon>Salmonella</taxon>
    </lineage>
</organism>
<proteinExistence type="predicted"/>
<name>A0A5T3EMG8_SALER</name>
<reference evidence="1" key="1">
    <citation type="submission" date="2018-10" db="EMBL/GenBank/DDBJ databases">
        <authorList>
            <consortium name="PulseNet: The National Subtyping Network for Foodborne Disease Surveillance"/>
            <person name="Tarr C.L."/>
            <person name="Trees E."/>
            <person name="Katz L.S."/>
            <person name="Carleton-Romer H.A."/>
            <person name="Stroika S."/>
            <person name="Kucerova Z."/>
            <person name="Roache K.F."/>
            <person name="Sabol A.L."/>
            <person name="Besser J."/>
            <person name="Gerner-Smidt P."/>
        </authorList>
    </citation>
    <scope>NUCLEOTIDE SEQUENCE</scope>
    <source>
        <strain evidence="1">PNUSAS056738</strain>
    </source>
</reference>
<comment type="caution">
    <text evidence="1">The sequence shown here is derived from an EMBL/GenBank/DDBJ whole genome shotgun (WGS) entry which is preliminary data.</text>
</comment>
<gene>
    <name evidence="1" type="ORF">D9N54_24485</name>
</gene>
<sequence>MRKKKICWPDNDIYFHYGTLAMDKMLIKNDGWKPYFYVRLSNFTLRDFLRDFSTTQENNIVIISGPTLLPLAYFWLEKSHRVCAVFESSCPINDIIYSLNTLRAGGQIAPPSVPCTRRLTSRDVSVLKHYIGGGDMKDFQLIHSRAYSTVQGWMALLARKFSVRKPAQLLLFRR</sequence>
<protein>
    <submittedName>
        <fullName evidence="1">Uncharacterized protein</fullName>
    </submittedName>
</protein>
<accession>A0A5T3EMG8</accession>
<dbReference type="EMBL" id="AACXJM010000085">
    <property type="protein sequence ID" value="EAN2043935.1"/>
    <property type="molecule type" value="Genomic_DNA"/>
</dbReference>